<accession>A0AAU9IKM3</accession>
<gene>
    <name evidence="1" type="ORF">BSTOLATCC_MIC10103</name>
</gene>
<evidence type="ECO:0000313" key="2">
    <source>
        <dbReference type="Proteomes" id="UP001162131"/>
    </source>
</evidence>
<comment type="caution">
    <text evidence="1">The sequence shown here is derived from an EMBL/GenBank/DDBJ whole genome shotgun (WGS) entry which is preliminary data.</text>
</comment>
<keyword evidence="2" id="KW-1185">Reference proteome</keyword>
<organism evidence="1 2">
    <name type="scientific">Blepharisma stoltei</name>
    <dbReference type="NCBI Taxonomy" id="1481888"/>
    <lineage>
        <taxon>Eukaryota</taxon>
        <taxon>Sar</taxon>
        <taxon>Alveolata</taxon>
        <taxon>Ciliophora</taxon>
        <taxon>Postciliodesmatophora</taxon>
        <taxon>Heterotrichea</taxon>
        <taxon>Heterotrichida</taxon>
        <taxon>Blepharismidae</taxon>
        <taxon>Blepharisma</taxon>
    </lineage>
</organism>
<dbReference type="Proteomes" id="UP001162131">
    <property type="component" value="Unassembled WGS sequence"/>
</dbReference>
<reference evidence="1" key="1">
    <citation type="submission" date="2021-09" db="EMBL/GenBank/DDBJ databases">
        <authorList>
            <consortium name="AG Swart"/>
            <person name="Singh M."/>
            <person name="Singh A."/>
            <person name="Seah K."/>
            <person name="Emmerich C."/>
        </authorList>
    </citation>
    <scope>NUCLEOTIDE SEQUENCE</scope>
    <source>
        <strain evidence="1">ATCC30299</strain>
    </source>
</reference>
<dbReference type="EMBL" id="CAJZBQ010000011">
    <property type="protein sequence ID" value="CAG9314038.1"/>
    <property type="molecule type" value="Genomic_DNA"/>
</dbReference>
<evidence type="ECO:0000313" key="1">
    <source>
        <dbReference type="EMBL" id="CAG9314038.1"/>
    </source>
</evidence>
<proteinExistence type="predicted"/>
<sequence>MYQHNNDQWCYKSQSSHWRLMAICKVLNDSSHALYTIENQKFVNRVVPTRTDRISYMCELYNDQCCYKNQSSHKRLMTICKVLNDSCHAL</sequence>
<protein>
    <submittedName>
        <fullName evidence="1">Uncharacterized protein</fullName>
    </submittedName>
</protein>
<name>A0AAU9IKM3_9CILI</name>
<dbReference type="AlphaFoldDB" id="A0AAU9IKM3"/>